<gene>
    <name evidence="1" type="ORF">B0H17DRAFT_1146849</name>
</gene>
<protein>
    <submittedName>
        <fullName evidence="1">Uncharacterized protein</fullName>
    </submittedName>
</protein>
<accession>A0AAD7G4E9</accession>
<proteinExistence type="predicted"/>
<organism evidence="1 2">
    <name type="scientific">Mycena rosella</name>
    <name type="common">Pink bonnet</name>
    <name type="synonym">Agaricus rosellus</name>
    <dbReference type="NCBI Taxonomy" id="1033263"/>
    <lineage>
        <taxon>Eukaryota</taxon>
        <taxon>Fungi</taxon>
        <taxon>Dikarya</taxon>
        <taxon>Basidiomycota</taxon>
        <taxon>Agaricomycotina</taxon>
        <taxon>Agaricomycetes</taxon>
        <taxon>Agaricomycetidae</taxon>
        <taxon>Agaricales</taxon>
        <taxon>Marasmiineae</taxon>
        <taxon>Mycenaceae</taxon>
        <taxon>Mycena</taxon>
    </lineage>
</organism>
<comment type="caution">
    <text evidence="1">The sequence shown here is derived from an EMBL/GenBank/DDBJ whole genome shotgun (WGS) entry which is preliminary data.</text>
</comment>
<reference evidence="1" key="1">
    <citation type="submission" date="2023-03" db="EMBL/GenBank/DDBJ databases">
        <title>Massive genome expansion in bonnet fungi (Mycena s.s.) driven by repeated elements and novel gene families across ecological guilds.</title>
        <authorList>
            <consortium name="Lawrence Berkeley National Laboratory"/>
            <person name="Harder C.B."/>
            <person name="Miyauchi S."/>
            <person name="Viragh M."/>
            <person name="Kuo A."/>
            <person name="Thoen E."/>
            <person name="Andreopoulos B."/>
            <person name="Lu D."/>
            <person name="Skrede I."/>
            <person name="Drula E."/>
            <person name="Henrissat B."/>
            <person name="Morin E."/>
            <person name="Kohler A."/>
            <person name="Barry K."/>
            <person name="LaButti K."/>
            <person name="Morin E."/>
            <person name="Salamov A."/>
            <person name="Lipzen A."/>
            <person name="Mereny Z."/>
            <person name="Hegedus B."/>
            <person name="Baldrian P."/>
            <person name="Stursova M."/>
            <person name="Weitz H."/>
            <person name="Taylor A."/>
            <person name="Grigoriev I.V."/>
            <person name="Nagy L.G."/>
            <person name="Martin F."/>
            <person name="Kauserud H."/>
        </authorList>
    </citation>
    <scope>NUCLEOTIDE SEQUENCE</scope>
    <source>
        <strain evidence="1">CBHHK067</strain>
    </source>
</reference>
<evidence type="ECO:0000313" key="2">
    <source>
        <dbReference type="Proteomes" id="UP001221757"/>
    </source>
</evidence>
<name>A0AAD7G4E9_MYCRO</name>
<sequence length="283" mass="30332">MFISNWHSLADHRFPSPLPPSHPICPPEAAISLPLPQLAPSTLEEHQENASVAVHQATELVSIFNTYWWGCEQAAQLHEMEAEESSTFNYEMQERAQIYGAGLGPLAHAYHSPLIPSCMGWTSGTTSTLAVVRPGAVGFYTAVAEDIAAGFTPPVGPDGAYAAAPQVFVTAVWAQAQEATVNSVSDRTTDIFDRLPGSSSIPTSAASNTSNPAGLPVLLALDSAPAPVIFLGDEQGASSTMTEQVVSWLDEMHGPDDLRTRWTTMRKTTTTSRLANHKLYDGN</sequence>
<keyword evidence="2" id="KW-1185">Reference proteome</keyword>
<dbReference type="AlphaFoldDB" id="A0AAD7G4E9"/>
<dbReference type="Proteomes" id="UP001221757">
    <property type="component" value="Unassembled WGS sequence"/>
</dbReference>
<dbReference type="EMBL" id="JARKIE010000325">
    <property type="protein sequence ID" value="KAJ7654233.1"/>
    <property type="molecule type" value="Genomic_DNA"/>
</dbReference>
<evidence type="ECO:0000313" key="1">
    <source>
        <dbReference type="EMBL" id="KAJ7654233.1"/>
    </source>
</evidence>